<name>A0AAE1DS83_9GAST</name>
<dbReference type="PROSITE" id="PS50262">
    <property type="entry name" value="G_PROTEIN_RECEP_F1_2"/>
    <property type="match status" value="1"/>
</dbReference>
<evidence type="ECO:0000256" key="3">
    <source>
        <dbReference type="ARBA" id="ARBA00022989"/>
    </source>
</evidence>
<evidence type="ECO:0000256" key="5">
    <source>
        <dbReference type="SAM" id="Phobius"/>
    </source>
</evidence>
<reference evidence="7" key="1">
    <citation type="journal article" date="2023" name="G3 (Bethesda)">
        <title>A reference genome for the long-term kleptoplast-retaining sea slug Elysia crispata morphotype clarki.</title>
        <authorList>
            <person name="Eastman K.E."/>
            <person name="Pendleton A.L."/>
            <person name="Shaikh M.A."/>
            <person name="Suttiyut T."/>
            <person name="Ogas R."/>
            <person name="Tomko P."/>
            <person name="Gavelis G."/>
            <person name="Widhalm J.R."/>
            <person name="Wisecaver J.H."/>
        </authorList>
    </citation>
    <scope>NUCLEOTIDE SEQUENCE</scope>
    <source>
        <strain evidence="7">ECLA1</strain>
    </source>
</reference>
<keyword evidence="8" id="KW-1185">Reference proteome</keyword>
<feature type="transmembrane region" description="Helical" evidence="5">
    <location>
        <begin position="52"/>
        <end position="76"/>
    </location>
</feature>
<evidence type="ECO:0000256" key="4">
    <source>
        <dbReference type="ARBA" id="ARBA00023136"/>
    </source>
</evidence>
<evidence type="ECO:0000259" key="6">
    <source>
        <dbReference type="PROSITE" id="PS50262"/>
    </source>
</evidence>
<keyword evidence="3 5" id="KW-1133">Transmembrane helix</keyword>
<dbReference type="Proteomes" id="UP001283361">
    <property type="component" value="Unassembled WGS sequence"/>
</dbReference>
<comment type="caution">
    <text evidence="7">The sequence shown here is derived from an EMBL/GenBank/DDBJ whole genome shotgun (WGS) entry which is preliminary data.</text>
</comment>
<protein>
    <recommendedName>
        <fullName evidence="6">G-protein coupled receptors family 1 profile domain-containing protein</fullName>
    </recommendedName>
</protein>
<dbReference type="Gene3D" id="1.20.1070.10">
    <property type="entry name" value="Rhodopsin 7-helix transmembrane proteins"/>
    <property type="match status" value="1"/>
</dbReference>
<evidence type="ECO:0000313" key="7">
    <source>
        <dbReference type="EMBL" id="KAK3781126.1"/>
    </source>
</evidence>
<organism evidence="7 8">
    <name type="scientific">Elysia crispata</name>
    <name type="common">lettuce slug</name>
    <dbReference type="NCBI Taxonomy" id="231223"/>
    <lineage>
        <taxon>Eukaryota</taxon>
        <taxon>Metazoa</taxon>
        <taxon>Spiralia</taxon>
        <taxon>Lophotrochozoa</taxon>
        <taxon>Mollusca</taxon>
        <taxon>Gastropoda</taxon>
        <taxon>Heterobranchia</taxon>
        <taxon>Euthyneura</taxon>
        <taxon>Panpulmonata</taxon>
        <taxon>Sacoglossa</taxon>
        <taxon>Placobranchoidea</taxon>
        <taxon>Plakobranchidae</taxon>
        <taxon>Elysia</taxon>
    </lineage>
</organism>
<evidence type="ECO:0000256" key="2">
    <source>
        <dbReference type="ARBA" id="ARBA00022692"/>
    </source>
</evidence>
<gene>
    <name evidence="7" type="ORF">RRG08_037583</name>
</gene>
<feature type="transmembrane region" description="Helical" evidence="5">
    <location>
        <begin position="88"/>
        <end position="113"/>
    </location>
</feature>
<dbReference type="GO" id="GO:0016020">
    <property type="term" value="C:membrane"/>
    <property type="evidence" value="ECO:0007669"/>
    <property type="project" value="UniProtKB-SubCell"/>
</dbReference>
<comment type="subcellular location">
    <subcellularLocation>
        <location evidence="1">Membrane</location>
    </subcellularLocation>
</comment>
<proteinExistence type="predicted"/>
<evidence type="ECO:0000256" key="1">
    <source>
        <dbReference type="ARBA" id="ARBA00004370"/>
    </source>
</evidence>
<accession>A0AAE1DS83</accession>
<dbReference type="InterPro" id="IPR017452">
    <property type="entry name" value="GPCR_Rhodpsn_7TM"/>
</dbReference>
<feature type="domain" description="G-protein coupled receptors family 1 profile" evidence="6">
    <location>
        <begin position="1"/>
        <end position="112"/>
    </location>
</feature>
<sequence>MITCVIVLSYKLYQSSKIRQSCAVKGHQPSHQTSDKAAAQGMSSKDLQVVKSVVLVCSIFIMSQLPAVLLSATRLINPEFDRGRSLVALFGIFSHINNTCACINASINIFVYYNYNSKFRSVLLSIFCLSNKLKE</sequence>
<keyword evidence="2 5" id="KW-0812">Transmembrane</keyword>
<dbReference type="SUPFAM" id="SSF81321">
    <property type="entry name" value="Family A G protein-coupled receptor-like"/>
    <property type="match status" value="1"/>
</dbReference>
<keyword evidence="4 5" id="KW-0472">Membrane</keyword>
<dbReference type="EMBL" id="JAWDGP010002659">
    <property type="protein sequence ID" value="KAK3781126.1"/>
    <property type="molecule type" value="Genomic_DNA"/>
</dbReference>
<evidence type="ECO:0000313" key="8">
    <source>
        <dbReference type="Proteomes" id="UP001283361"/>
    </source>
</evidence>
<dbReference type="AlphaFoldDB" id="A0AAE1DS83"/>